<protein>
    <recommendedName>
        <fullName evidence="13">Lipoxygenase</fullName>
        <ecNumber evidence="13">1.13.11.-</ecNumber>
    </recommendedName>
</protein>
<keyword evidence="3 13" id="KW-0444">Lipid biosynthesis</keyword>
<evidence type="ECO:0000313" key="17">
    <source>
        <dbReference type="Proteomes" id="UP000008022"/>
    </source>
</evidence>
<dbReference type="PROSITE" id="PS00711">
    <property type="entry name" value="LIPOXYGENASE_1"/>
    <property type="match status" value="1"/>
</dbReference>
<keyword evidence="8 12" id="KW-0560">Oxidoreductase</keyword>
<feature type="region of interest" description="Disordered" evidence="14">
    <location>
        <begin position="275"/>
        <end position="317"/>
    </location>
</feature>
<evidence type="ECO:0000256" key="1">
    <source>
        <dbReference type="ARBA" id="ARBA00001962"/>
    </source>
</evidence>
<dbReference type="EC" id="1.13.11.-" evidence="13"/>
<dbReference type="Gene3D" id="3.10.450.60">
    <property type="match status" value="1"/>
</dbReference>
<dbReference type="Proteomes" id="UP000008022">
    <property type="component" value="Unassembled WGS sequence"/>
</dbReference>
<dbReference type="SUPFAM" id="SSF48484">
    <property type="entry name" value="Lipoxigenase"/>
    <property type="match status" value="1"/>
</dbReference>
<reference evidence="16" key="2">
    <citation type="submission" date="2015-06" db="UniProtKB">
        <authorList>
            <consortium name="EnsemblPlants"/>
        </authorList>
    </citation>
    <scope>IDENTIFICATION</scope>
</reference>
<evidence type="ECO:0000256" key="5">
    <source>
        <dbReference type="ARBA" id="ARBA00022767"/>
    </source>
</evidence>
<dbReference type="PRINTS" id="PR00087">
    <property type="entry name" value="LIPOXYGENASE"/>
</dbReference>
<dbReference type="AlphaFoldDB" id="A0A0E0RA06"/>
<evidence type="ECO:0000256" key="6">
    <source>
        <dbReference type="ARBA" id="ARBA00022832"/>
    </source>
</evidence>
<dbReference type="GO" id="GO:0006633">
    <property type="term" value="P:fatty acid biosynthetic process"/>
    <property type="evidence" value="ECO:0007669"/>
    <property type="project" value="UniProtKB-KW"/>
</dbReference>
<dbReference type="Gene3D" id="4.10.375.10">
    <property type="entry name" value="Lipoxygenase-1, Domain 2"/>
    <property type="match status" value="1"/>
</dbReference>
<evidence type="ECO:0000256" key="11">
    <source>
        <dbReference type="ARBA" id="ARBA00023160"/>
    </source>
</evidence>
<name>A0A0E0RA06_ORYRU</name>
<dbReference type="GO" id="GO:0034440">
    <property type="term" value="P:lipid oxidation"/>
    <property type="evidence" value="ECO:0007669"/>
    <property type="project" value="InterPro"/>
</dbReference>
<evidence type="ECO:0000259" key="15">
    <source>
        <dbReference type="PROSITE" id="PS51393"/>
    </source>
</evidence>
<evidence type="ECO:0000256" key="8">
    <source>
        <dbReference type="ARBA" id="ARBA00023002"/>
    </source>
</evidence>
<proteinExistence type="inferred from homology"/>
<accession>A0A0E0RA06</accession>
<keyword evidence="4 12" id="KW-0479">Metal-binding</keyword>
<dbReference type="InterPro" id="IPR036226">
    <property type="entry name" value="LipOase_C_sf"/>
</dbReference>
<evidence type="ECO:0000256" key="12">
    <source>
        <dbReference type="RuleBase" id="RU003974"/>
    </source>
</evidence>
<dbReference type="UniPathway" id="UPA00382"/>
<dbReference type="PROSITE" id="PS00081">
    <property type="entry name" value="LIPOXYGENASE_2"/>
    <property type="match status" value="1"/>
</dbReference>
<dbReference type="STRING" id="4529.A0A0E0RA06"/>
<keyword evidence="7 12" id="KW-0223">Dioxygenase</keyword>
<keyword evidence="5 13" id="KW-0925">Oxylipin biosynthesis</keyword>
<dbReference type="InterPro" id="IPR027433">
    <property type="entry name" value="Lipoxygenase_dom_3"/>
</dbReference>
<dbReference type="InterPro" id="IPR000907">
    <property type="entry name" value="LipOase"/>
</dbReference>
<keyword evidence="9 12" id="KW-0408">Iron</keyword>
<evidence type="ECO:0000313" key="16">
    <source>
        <dbReference type="EnsemblPlants" id="ORUFI11G18870.1"/>
    </source>
</evidence>
<keyword evidence="10" id="KW-0443">Lipid metabolism</keyword>
<dbReference type="SUPFAM" id="SSF49723">
    <property type="entry name" value="Lipase/lipooxygenase domain (PLAT/LH2 domain)"/>
    <property type="match status" value="1"/>
</dbReference>
<dbReference type="Gramene" id="ORUFI11G18870.1">
    <property type="protein sequence ID" value="ORUFI11G18870.1"/>
    <property type="gene ID" value="ORUFI11G18870"/>
</dbReference>
<evidence type="ECO:0000256" key="13">
    <source>
        <dbReference type="RuleBase" id="RU003975"/>
    </source>
</evidence>
<dbReference type="GO" id="GO:0046872">
    <property type="term" value="F:metal ion binding"/>
    <property type="evidence" value="ECO:0007669"/>
    <property type="project" value="UniProtKB-UniRule"/>
</dbReference>
<dbReference type="InterPro" id="IPR020833">
    <property type="entry name" value="LipOase_Fe_BS"/>
</dbReference>
<dbReference type="GO" id="GO:0009611">
    <property type="term" value="P:response to wounding"/>
    <property type="evidence" value="ECO:0007669"/>
    <property type="project" value="UniProtKB-ARBA"/>
</dbReference>
<dbReference type="Gene3D" id="2.60.60.20">
    <property type="entry name" value="PLAT/LH2 domain"/>
    <property type="match status" value="1"/>
</dbReference>
<dbReference type="InterPro" id="IPR020834">
    <property type="entry name" value="LipOase_CS"/>
</dbReference>
<dbReference type="OMA" id="GRIMEMN"/>
<dbReference type="FunFam" id="1.20.245.10:FF:000002">
    <property type="entry name" value="Lipoxygenase"/>
    <property type="match status" value="1"/>
</dbReference>
<dbReference type="GO" id="GO:0031408">
    <property type="term" value="P:oxylipin biosynthetic process"/>
    <property type="evidence" value="ECO:0007669"/>
    <property type="project" value="UniProtKB-UniRule"/>
</dbReference>
<feature type="compositionally biased region" description="Basic residues" evidence="14">
    <location>
        <begin position="298"/>
        <end position="307"/>
    </location>
</feature>
<evidence type="ECO:0000256" key="2">
    <source>
        <dbReference type="ARBA" id="ARBA00009419"/>
    </source>
</evidence>
<comment type="function">
    <text evidence="13">Plant lipoxygenase may be involved in a number of diverse aspects of plant physiology including growth and development, pest resistance, and senescence or responses to wounding.</text>
</comment>
<evidence type="ECO:0000256" key="10">
    <source>
        <dbReference type="ARBA" id="ARBA00023098"/>
    </source>
</evidence>
<reference evidence="17" key="1">
    <citation type="submission" date="2013-06" db="EMBL/GenBank/DDBJ databases">
        <authorList>
            <person name="Zhao Q."/>
        </authorList>
    </citation>
    <scope>NUCLEOTIDE SEQUENCE</scope>
    <source>
        <strain evidence="17">cv. W1943</strain>
    </source>
</reference>
<dbReference type="Gene3D" id="1.20.245.10">
    <property type="entry name" value="Lipoxygenase-1, Domain 5"/>
    <property type="match status" value="1"/>
</dbReference>
<dbReference type="Pfam" id="PF01477">
    <property type="entry name" value="PLAT"/>
    <property type="match status" value="1"/>
</dbReference>
<keyword evidence="11 13" id="KW-0275">Fatty acid biosynthesis</keyword>
<dbReference type="InterPro" id="IPR001246">
    <property type="entry name" value="LipOase_plant"/>
</dbReference>
<dbReference type="GO" id="GO:0016702">
    <property type="term" value="F:oxidoreductase activity, acting on single donors with incorporation of molecular oxygen, incorporation of two atoms of oxygen"/>
    <property type="evidence" value="ECO:0007669"/>
    <property type="project" value="InterPro"/>
</dbReference>
<dbReference type="SMART" id="SM00308">
    <property type="entry name" value="LH2"/>
    <property type="match status" value="1"/>
</dbReference>
<comment type="cofactor">
    <cofactor evidence="1 12">
        <name>Fe cation</name>
        <dbReference type="ChEBI" id="CHEBI:24875"/>
    </cofactor>
</comment>
<dbReference type="EnsemblPlants" id="ORUFI11G18870.1">
    <property type="protein sequence ID" value="ORUFI11G18870.1"/>
    <property type="gene ID" value="ORUFI11G18870"/>
</dbReference>
<evidence type="ECO:0000256" key="4">
    <source>
        <dbReference type="ARBA" id="ARBA00022723"/>
    </source>
</evidence>
<dbReference type="GO" id="GO:0051707">
    <property type="term" value="P:response to other organism"/>
    <property type="evidence" value="ECO:0007669"/>
    <property type="project" value="UniProtKB-ARBA"/>
</dbReference>
<keyword evidence="17" id="KW-1185">Reference proteome</keyword>
<dbReference type="Pfam" id="PF00305">
    <property type="entry name" value="Lipoxygenase"/>
    <property type="match status" value="1"/>
</dbReference>
<keyword evidence="6" id="KW-0276">Fatty acid metabolism</keyword>
<evidence type="ECO:0000256" key="3">
    <source>
        <dbReference type="ARBA" id="ARBA00022516"/>
    </source>
</evidence>
<dbReference type="InterPro" id="IPR036392">
    <property type="entry name" value="PLAT/LH2_dom_sf"/>
</dbReference>
<dbReference type="InterPro" id="IPR013819">
    <property type="entry name" value="LipOase_C"/>
</dbReference>
<dbReference type="Gene3D" id="4.10.372.10">
    <property type="entry name" value="Lipoxygenase-1, Domain 3"/>
    <property type="match status" value="1"/>
</dbReference>
<sequence length="943" mass="106674">MQQPQASSMTAAARRRQLQGSVLAGKMVLVRKALDTNLNSGDVVCQLGKKSTPVNVIGAAVAGEPRHNNANECKRRAPGERGGNSDSYQHLRDDGQLRKMAGDEIGTAVRYCPRWRRCFGDLRRQRRGGRPSAWCCDADDGLGEACVHINSELHPTPYEASTFSFEFIWDMKKQGVPGAVIVKNYCDEEFFVNTITLDIVPGYGTIVFTAESWVYPDEIYDHLPRVFFSNQPYLPNQMPAPLVPYREEELRNLRGDDNPGPYKDHDRVYRYDVYNDLGEPDSGNPRPVLGGSDEHPYPRRCRTGRRRTNTDPDSESRNVGFPLTNHFYVPRDEVFNDRKKAYFDTNNLKLYIMQKYATFLLHADQQTPFEFDSFADVLSLYDEGSINLPGWLNTFLQPLLGIIPFKLLQQVLTPDSEFILKFPMPAEDKTAWQTDEEFAREMLAGTNPVVIRRLGETEFPPKSKLDTSKYHNQNSRITAAHVEKCLEVEGLTVEQALADGRLFILDHHDHFMPYLLDANHQPDTFVYATRTLLFHRNDGTLQPAAIELSLPRFEAGSTLISSVGEVYTPASDGVEGHIWQLAKAYVTVNDYSWHQLVSHWLNTHAVMEPFAIATHRQLSVAHPIHKLLHPHYRDNLFINALGRQSLINAGGSSENTVFLGKYGLSMTSEVYRNWNFTEQALPEDLIKRGVAKRRSNGELELLIKDYPYAVDGLAIWSAIETWVRDYCAIYYADDAAVQGDAELQSWWKDVREEGHGDLKDHKWWPEMKTVAELVQSCATIIWIASALHAAVNFGQYMYAGYVPNRPSVSRRPMPKPGTDLYRELELHPEKEFLLTITKQDLSIAGIALVELLSSHSDDEVYLGQRDSPNWTSDLDAMNAFDRFRERLLEVEKNIVAKNDKGSGFKNRTGPVNIPYNLLFPYASGDAEANTGVTGKGIPNSASI</sequence>
<comment type="similarity">
    <text evidence="2 12">Belongs to the lipoxygenase family.</text>
</comment>
<dbReference type="PRINTS" id="PR00468">
    <property type="entry name" value="PLTLPOXGNASE"/>
</dbReference>
<feature type="compositionally biased region" description="Basic and acidic residues" evidence="14">
    <location>
        <begin position="67"/>
        <end position="79"/>
    </location>
</feature>
<dbReference type="InterPro" id="IPR001024">
    <property type="entry name" value="PLAT/LH2_dom"/>
</dbReference>
<dbReference type="eggNOG" id="ENOG502QQSP">
    <property type="taxonomic scope" value="Eukaryota"/>
</dbReference>
<organism evidence="16 17">
    <name type="scientific">Oryza rufipogon</name>
    <name type="common">Brownbeard rice</name>
    <name type="synonym">Asian wild rice</name>
    <dbReference type="NCBI Taxonomy" id="4529"/>
    <lineage>
        <taxon>Eukaryota</taxon>
        <taxon>Viridiplantae</taxon>
        <taxon>Streptophyta</taxon>
        <taxon>Embryophyta</taxon>
        <taxon>Tracheophyta</taxon>
        <taxon>Spermatophyta</taxon>
        <taxon>Magnoliopsida</taxon>
        <taxon>Liliopsida</taxon>
        <taxon>Poales</taxon>
        <taxon>Poaceae</taxon>
        <taxon>BOP clade</taxon>
        <taxon>Oryzoideae</taxon>
        <taxon>Oryzeae</taxon>
        <taxon>Oryzinae</taxon>
        <taxon>Oryza</taxon>
    </lineage>
</organism>
<dbReference type="PROSITE" id="PS51393">
    <property type="entry name" value="LIPOXYGENASE_3"/>
    <property type="match status" value="1"/>
</dbReference>
<dbReference type="FunFam" id="4.10.375.10:FF:000001">
    <property type="entry name" value="Lipoxygenase"/>
    <property type="match status" value="1"/>
</dbReference>
<comment type="pathway">
    <text evidence="13">Lipid metabolism; oxylipin biosynthesis.</text>
</comment>
<evidence type="ECO:0000256" key="7">
    <source>
        <dbReference type="ARBA" id="ARBA00022964"/>
    </source>
</evidence>
<feature type="domain" description="Lipoxygenase" evidence="15">
    <location>
        <begin position="232"/>
        <end position="943"/>
    </location>
</feature>
<evidence type="ECO:0000256" key="9">
    <source>
        <dbReference type="ARBA" id="ARBA00023004"/>
    </source>
</evidence>
<feature type="region of interest" description="Disordered" evidence="14">
    <location>
        <begin position="67"/>
        <end position="90"/>
    </location>
</feature>
<dbReference type="PANTHER" id="PTHR11771">
    <property type="entry name" value="LIPOXYGENASE"/>
    <property type="match status" value="1"/>
</dbReference>
<evidence type="ECO:0000256" key="14">
    <source>
        <dbReference type="SAM" id="MobiDB-lite"/>
    </source>
</evidence>